<evidence type="ECO:0000256" key="1">
    <source>
        <dbReference type="ARBA" id="ARBA00004651"/>
    </source>
</evidence>
<evidence type="ECO:0000256" key="9">
    <source>
        <dbReference type="ARBA" id="ARBA00024202"/>
    </source>
</evidence>
<dbReference type="GO" id="GO:0015031">
    <property type="term" value="P:protein transport"/>
    <property type="evidence" value="ECO:0007669"/>
    <property type="project" value="UniProtKB-KW"/>
</dbReference>
<keyword evidence="8 10" id="KW-0472">Membrane</keyword>
<dbReference type="eggNOG" id="COG1173">
    <property type="taxonomic scope" value="Bacteria"/>
</dbReference>
<feature type="transmembrane region" description="Helical" evidence="10">
    <location>
        <begin position="183"/>
        <end position="209"/>
    </location>
</feature>
<keyword evidence="7 10" id="KW-1133">Transmembrane helix</keyword>
<feature type="transmembrane region" description="Helical" evidence="10">
    <location>
        <begin position="297"/>
        <end position="325"/>
    </location>
</feature>
<reference evidence="12 13" key="1">
    <citation type="journal article" date="2004" name="Genome Res.">
        <title>The complete genome and proteome of Mycoplasma mobile.</title>
        <authorList>
            <person name="Jaffe J.D."/>
            <person name="Stange-Thomann N."/>
            <person name="Smith C."/>
            <person name="DeCaprio D."/>
            <person name="Fisher S."/>
            <person name="Butler J."/>
            <person name="Calvo S."/>
            <person name="Elkins T."/>
            <person name="FitzGerald M.G."/>
            <person name="Hafez N."/>
            <person name="Kodira C.D."/>
            <person name="Major J."/>
            <person name="Wang S."/>
            <person name="Wilkinson J."/>
            <person name="Nicol R."/>
            <person name="Nusbaum C."/>
            <person name="Birren B."/>
            <person name="Berg H.C."/>
            <person name="Church G.M."/>
        </authorList>
    </citation>
    <scope>NUCLEOTIDE SEQUENCE [LARGE SCALE GENOMIC DNA]</scope>
    <source>
        <strain evidence="13">ATCC 43663 / 163K / NCTC 11711</strain>
    </source>
</reference>
<dbReference type="PROSITE" id="PS50928">
    <property type="entry name" value="ABC_TM1"/>
    <property type="match status" value="1"/>
</dbReference>
<evidence type="ECO:0000256" key="4">
    <source>
        <dbReference type="ARBA" id="ARBA00022692"/>
    </source>
</evidence>
<evidence type="ECO:0000256" key="5">
    <source>
        <dbReference type="ARBA" id="ARBA00022856"/>
    </source>
</evidence>
<dbReference type="GO" id="GO:0005886">
    <property type="term" value="C:plasma membrane"/>
    <property type="evidence" value="ECO:0007669"/>
    <property type="project" value="UniProtKB-SubCell"/>
</dbReference>
<dbReference type="EMBL" id="AE017308">
    <property type="protein sequence ID" value="AAT27936.1"/>
    <property type="molecule type" value="Genomic_DNA"/>
</dbReference>
<comment type="similarity">
    <text evidence="9">Belongs to the binding-protein-dependent transport system permease family. OppBC subfamily.</text>
</comment>
<keyword evidence="5" id="KW-0571">Peptide transport</keyword>
<dbReference type="OrthoDB" id="9788103at2"/>
<keyword evidence="3" id="KW-1003">Cell membrane</keyword>
<dbReference type="SUPFAM" id="SSF161098">
    <property type="entry name" value="MetI-like"/>
    <property type="match status" value="1"/>
</dbReference>
<dbReference type="PANTHER" id="PTHR43386">
    <property type="entry name" value="OLIGOPEPTIDE TRANSPORT SYSTEM PERMEASE PROTEIN APPC"/>
    <property type="match status" value="1"/>
</dbReference>
<keyword evidence="4 10" id="KW-0812">Transmembrane</keyword>
<keyword evidence="13" id="KW-1185">Reference proteome</keyword>
<dbReference type="STRING" id="267748.MMOB4500"/>
<dbReference type="Gene3D" id="1.10.3720.10">
    <property type="entry name" value="MetI-like"/>
    <property type="match status" value="1"/>
</dbReference>
<dbReference type="GO" id="GO:0055085">
    <property type="term" value="P:transmembrane transport"/>
    <property type="evidence" value="ECO:0007669"/>
    <property type="project" value="InterPro"/>
</dbReference>
<dbReference type="KEGG" id="mmo:MMOB4500"/>
<evidence type="ECO:0000256" key="7">
    <source>
        <dbReference type="ARBA" id="ARBA00022989"/>
    </source>
</evidence>
<feature type="transmembrane region" description="Helical" evidence="10">
    <location>
        <begin position="52"/>
        <end position="72"/>
    </location>
</feature>
<evidence type="ECO:0000256" key="6">
    <source>
        <dbReference type="ARBA" id="ARBA00022927"/>
    </source>
</evidence>
<comment type="subcellular location">
    <subcellularLocation>
        <location evidence="1 10">Cell membrane</location>
        <topology evidence="1 10">Multi-pass membrane protein</topology>
    </subcellularLocation>
</comment>
<organism evidence="12 13">
    <name type="scientific">Mycoplasma mobile (strain ATCC 43663 / 163K / NCTC 11711)</name>
    <name type="common">Mesomycoplasma mobile</name>
    <dbReference type="NCBI Taxonomy" id="267748"/>
    <lineage>
        <taxon>Bacteria</taxon>
        <taxon>Bacillati</taxon>
        <taxon>Mycoplasmatota</taxon>
        <taxon>Mycoplasmoidales</taxon>
        <taxon>Metamycoplasmataceae</taxon>
        <taxon>Mesomycoplasma</taxon>
    </lineage>
</organism>
<feature type="transmembrane region" description="Helical" evidence="10">
    <location>
        <begin position="351"/>
        <end position="372"/>
    </location>
</feature>
<evidence type="ECO:0000313" key="12">
    <source>
        <dbReference type="EMBL" id="AAT27936.1"/>
    </source>
</evidence>
<keyword evidence="6" id="KW-0653">Protein transport</keyword>
<dbReference type="Pfam" id="PF12911">
    <property type="entry name" value="OppC_N"/>
    <property type="match status" value="1"/>
</dbReference>
<dbReference type="InterPro" id="IPR035906">
    <property type="entry name" value="MetI-like_sf"/>
</dbReference>
<keyword evidence="2 10" id="KW-0813">Transport</keyword>
<evidence type="ECO:0000256" key="2">
    <source>
        <dbReference type="ARBA" id="ARBA00022448"/>
    </source>
</evidence>
<dbReference type="GO" id="GO:0015833">
    <property type="term" value="P:peptide transport"/>
    <property type="evidence" value="ECO:0007669"/>
    <property type="project" value="UniProtKB-KW"/>
</dbReference>
<proteinExistence type="inferred from homology"/>
<dbReference type="AlphaFoldDB" id="Q6KHJ4"/>
<sequence length="383" mass="42619">MNRNDFNKKYNIKTDSNSFKFSTNNSVSLLQLVGKPKKNIIEIIKRYFSNPYSVIALSIFLIILLMAIIIPFTSPFAGDIPITNQSNFFNGNLPPIANPLKTQILTNSQRQLFIDIQNQINIEGASLIISEKLLGFNQWEITYNAYELLSFTNSGQQFSTILGTTSSGFDIWTRSWSATIQSLLLAVLVALINSIVGVSLGIYLGFNFGKPIDTFFERVLEVINSLPNLIWVLILVSIVGTDFFQLIIVLVIIGWSAPVAEARRFAILVKDLDFIKAAEAIGASKKRRIFMHLLPNIIGRLAISFVQRIPVIIFLVSSLSFLGFLTDPANLNLGNILVQALGDFSNNPWTLLLPSLLLLTITLSLQFVALGVHDAIDPQLRKV</sequence>
<accession>Q6KHJ4</accession>
<dbReference type="Pfam" id="PF00528">
    <property type="entry name" value="BPD_transp_1"/>
    <property type="match status" value="1"/>
</dbReference>
<gene>
    <name evidence="12" type="primary">oppC</name>
    <name evidence="12" type="ordered locus">MMOB4500</name>
</gene>
<feature type="transmembrane region" description="Helical" evidence="10">
    <location>
        <begin position="229"/>
        <end position="255"/>
    </location>
</feature>
<evidence type="ECO:0000256" key="3">
    <source>
        <dbReference type="ARBA" id="ARBA00022475"/>
    </source>
</evidence>
<dbReference type="RefSeq" id="WP_011264970.1">
    <property type="nucleotide sequence ID" value="NC_006908.1"/>
</dbReference>
<name>Q6KHJ4_MYCM1</name>
<evidence type="ECO:0000256" key="8">
    <source>
        <dbReference type="ARBA" id="ARBA00023136"/>
    </source>
</evidence>
<dbReference type="Proteomes" id="UP000009072">
    <property type="component" value="Chromosome"/>
</dbReference>
<dbReference type="InterPro" id="IPR050366">
    <property type="entry name" value="BP-dependent_transpt_permease"/>
</dbReference>
<dbReference type="InterPro" id="IPR000515">
    <property type="entry name" value="MetI-like"/>
</dbReference>
<feature type="domain" description="ABC transmembrane type-1" evidence="11">
    <location>
        <begin position="179"/>
        <end position="369"/>
    </location>
</feature>
<evidence type="ECO:0000259" key="11">
    <source>
        <dbReference type="PROSITE" id="PS50928"/>
    </source>
</evidence>
<evidence type="ECO:0000313" key="13">
    <source>
        <dbReference type="Proteomes" id="UP000009072"/>
    </source>
</evidence>
<dbReference type="HOGENOM" id="CLU_028518_1_0_14"/>
<protein>
    <submittedName>
        <fullName evidence="12">Oligopeptide ABC transporter permease protein</fullName>
    </submittedName>
</protein>
<evidence type="ECO:0000256" key="10">
    <source>
        <dbReference type="RuleBase" id="RU363032"/>
    </source>
</evidence>
<dbReference type="InterPro" id="IPR025966">
    <property type="entry name" value="OppC_N"/>
</dbReference>
<dbReference type="CDD" id="cd06261">
    <property type="entry name" value="TM_PBP2"/>
    <property type="match status" value="1"/>
</dbReference>
<dbReference type="PANTHER" id="PTHR43386:SF24">
    <property type="entry name" value="OLIGOPEPTIDE TRANSPORT SYSTEM PERMEASE PROTEIN AMID"/>
    <property type="match status" value="1"/>
</dbReference>